<dbReference type="EMBL" id="AP027142">
    <property type="protein sequence ID" value="BDV32919.1"/>
    <property type="molecule type" value="Genomic_DNA"/>
</dbReference>
<protein>
    <recommendedName>
        <fullName evidence="3">DUF721 domain-containing protein</fullName>
    </recommendedName>
</protein>
<dbReference type="PIRSF" id="PIRSF032064">
    <property type="entry name" value="UCP032064"/>
    <property type="match status" value="1"/>
</dbReference>
<keyword evidence="2" id="KW-1185">Reference proteome</keyword>
<sequence>MSAAPRKKGVFARPLAEYVLKQVDPLVAKKGFGEASLLMQWREIVGARIADICAPERLQWPARGRKPSPDKAQEPATLILRVEPGFSLEIQHMAPAIIDRINAHLGWRCVSRVTFRQQALAQRAAQTRPKMAPADPAVRARAAEATEGVAEESLRAALVRLGERALTPRRSR</sequence>
<gene>
    <name evidence="1" type="ORF">SS37A_04480</name>
</gene>
<accession>A0ABM8E4X8</accession>
<dbReference type="Proteomes" id="UP001317629">
    <property type="component" value="Chromosome"/>
</dbReference>
<name>A0ABM8E4X8_9HYPH</name>
<dbReference type="RefSeq" id="WP_281930175.1">
    <property type="nucleotide sequence ID" value="NZ_AP027142.1"/>
</dbReference>
<proteinExistence type="predicted"/>
<evidence type="ECO:0008006" key="3">
    <source>
        <dbReference type="Google" id="ProtNLM"/>
    </source>
</evidence>
<dbReference type="InterPro" id="IPR007922">
    <property type="entry name" value="DciA-like"/>
</dbReference>
<organism evidence="1 2">
    <name type="scientific">Methylocystis iwaonis</name>
    <dbReference type="NCBI Taxonomy" id="2885079"/>
    <lineage>
        <taxon>Bacteria</taxon>
        <taxon>Pseudomonadati</taxon>
        <taxon>Pseudomonadota</taxon>
        <taxon>Alphaproteobacteria</taxon>
        <taxon>Hyphomicrobiales</taxon>
        <taxon>Methylocystaceae</taxon>
        <taxon>Methylocystis</taxon>
    </lineage>
</organism>
<dbReference type="InterPro" id="IPR010593">
    <property type="entry name" value="DUF1159"/>
</dbReference>
<reference evidence="1 2" key="1">
    <citation type="journal article" date="2023" name="Int. J. Syst. Evol. Microbiol.">
        <title>Methylocystis iwaonis sp. nov., a type II methane-oxidizing bacterium from surface soil of a rice paddy field in Japan, and emended description of the genus Methylocystis (ex Whittenbury et al. 1970) Bowman et al. 1993.</title>
        <authorList>
            <person name="Kaise H."/>
            <person name="Sawadogo J.B."/>
            <person name="Alam M.S."/>
            <person name="Ueno C."/>
            <person name="Dianou D."/>
            <person name="Shinjo R."/>
            <person name="Asakawa S."/>
        </authorList>
    </citation>
    <scope>NUCLEOTIDE SEQUENCE [LARGE SCALE GENOMIC DNA]</scope>
    <source>
        <strain evidence="1 2">SS37A-Re</strain>
    </source>
</reference>
<dbReference type="Pfam" id="PF05258">
    <property type="entry name" value="DciA"/>
    <property type="match status" value="1"/>
</dbReference>
<evidence type="ECO:0000313" key="1">
    <source>
        <dbReference type="EMBL" id="BDV32919.1"/>
    </source>
</evidence>
<evidence type="ECO:0000313" key="2">
    <source>
        <dbReference type="Proteomes" id="UP001317629"/>
    </source>
</evidence>